<feature type="compositionally biased region" description="Basic and acidic residues" evidence="1">
    <location>
        <begin position="1"/>
        <end position="12"/>
    </location>
</feature>
<gene>
    <name evidence="2" type="ORF">GRJ2_003194400</name>
</gene>
<reference evidence="2 3" key="1">
    <citation type="submission" date="2024-06" db="EMBL/GenBank/DDBJ databases">
        <title>The draft genome of Grus japonensis, version 3.</title>
        <authorList>
            <person name="Nabeshima K."/>
            <person name="Suzuki S."/>
            <person name="Onuma M."/>
        </authorList>
    </citation>
    <scope>NUCLEOTIDE SEQUENCE [LARGE SCALE GENOMIC DNA]</scope>
    <source>
        <strain evidence="2 3">451A</strain>
    </source>
</reference>
<proteinExistence type="predicted"/>
<evidence type="ECO:0000313" key="2">
    <source>
        <dbReference type="EMBL" id="GAB0207288.1"/>
    </source>
</evidence>
<accession>A0ABC9YB36</accession>
<dbReference type="EMBL" id="BAAFJT010000198">
    <property type="protein sequence ID" value="GAB0207288.1"/>
    <property type="molecule type" value="Genomic_DNA"/>
</dbReference>
<keyword evidence="3" id="KW-1185">Reference proteome</keyword>
<protein>
    <submittedName>
        <fullName evidence="2">Uncharacterized protein</fullName>
    </submittedName>
</protein>
<feature type="compositionally biased region" description="Acidic residues" evidence="1">
    <location>
        <begin position="13"/>
        <end position="23"/>
    </location>
</feature>
<evidence type="ECO:0000256" key="1">
    <source>
        <dbReference type="SAM" id="MobiDB-lite"/>
    </source>
</evidence>
<dbReference type="AlphaFoldDB" id="A0ABC9YB36"/>
<name>A0ABC9YB36_GRUJA</name>
<sequence>MLEQGNDERSPPPEDEEAAETTCDELTVPQAMTATASVSGTSRCCVATFGTGCSFEVQQAMTAAVSISGRSRPYLPQVLMPPWLFVISRYPIGPHES</sequence>
<feature type="region of interest" description="Disordered" evidence="1">
    <location>
        <begin position="1"/>
        <end position="27"/>
    </location>
</feature>
<comment type="caution">
    <text evidence="2">The sequence shown here is derived from an EMBL/GenBank/DDBJ whole genome shotgun (WGS) entry which is preliminary data.</text>
</comment>
<evidence type="ECO:0000313" key="3">
    <source>
        <dbReference type="Proteomes" id="UP001623348"/>
    </source>
</evidence>
<organism evidence="2 3">
    <name type="scientific">Grus japonensis</name>
    <name type="common">Japanese crane</name>
    <name type="synonym">Red-crowned crane</name>
    <dbReference type="NCBI Taxonomy" id="30415"/>
    <lineage>
        <taxon>Eukaryota</taxon>
        <taxon>Metazoa</taxon>
        <taxon>Chordata</taxon>
        <taxon>Craniata</taxon>
        <taxon>Vertebrata</taxon>
        <taxon>Euteleostomi</taxon>
        <taxon>Archelosauria</taxon>
        <taxon>Archosauria</taxon>
        <taxon>Dinosauria</taxon>
        <taxon>Saurischia</taxon>
        <taxon>Theropoda</taxon>
        <taxon>Coelurosauria</taxon>
        <taxon>Aves</taxon>
        <taxon>Neognathae</taxon>
        <taxon>Neoaves</taxon>
        <taxon>Gruiformes</taxon>
        <taxon>Gruidae</taxon>
        <taxon>Grus</taxon>
    </lineage>
</organism>
<dbReference type="Proteomes" id="UP001623348">
    <property type="component" value="Unassembled WGS sequence"/>
</dbReference>